<dbReference type="PRINTS" id="PR00421">
    <property type="entry name" value="THIOREDOXIN"/>
</dbReference>
<feature type="disulfide bond" description="Redox-active" evidence="9">
    <location>
        <begin position="31"/>
        <end position="34"/>
    </location>
</feature>
<comment type="similarity">
    <text evidence="1 7">Belongs to the thioredoxin family.</text>
</comment>
<evidence type="ECO:0000256" key="7">
    <source>
        <dbReference type="PIRNR" id="PIRNR000077"/>
    </source>
</evidence>
<keyword evidence="2" id="KW-0813">Transport</keyword>
<dbReference type="NCBIfam" id="TIGR01068">
    <property type="entry name" value="thioredoxin"/>
    <property type="match status" value="1"/>
</dbReference>
<proteinExistence type="inferred from homology"/>
<evidence type="ECO:0000256" key="1">
    <source>
        <dbReference type="ARBA" id="ARBA00008987"/>
    </source>
</evidence>
<protein>
    <recommendedName>
        <fullName evidence="6 7">Thioredoxin</fullName>
    </recommendedName>
</protein>
<dbReference type="PIRSF" id="PIRSF000077">
    <property type="entry name" value="Thioredoxin"/>
    <property type="match status" value="1"/>
</dbReference>
<evidence type="ECO:0000256" key="3">
    <source>
        <dbReference type="ARBA" id="ARBA00022982"/>
    </source>
</evidence>
<dbReference type="PROSITE" id="PS00194">
    <property type="entry name" value="THIOREDOXIN_1"/>
    <property type="match status" value="1"/>
</dbReference>
<organism evidence="11 12">
    <name type="scientific">Haloferula rosea</name>
    <dbReference type="NCBI Taxonomy" id="490093"/>
    <lineage>
        <taxon>Bacteria</taxon>
        <taxon>Pseudomonadati</taxon>
        <taxon>Verrucomicrobiota</taxon>
        <taxon>Verrucomicrobiia</taxon>
        <taxon>Verrucomicrobiales</taxon>
        <taxon>Verrucomicrobiaceae</taxon>
        <taxon>Haloferula</taxon>
    </lineage>
</organism>
<reference evidence="11" key="1">
    <citation type="submission" date="2021-01" db="EMBL/GenBank/DDBJ databases">
        <title>Modified the classification status of verrucomicrobia.</title>
        <authorList>
            <person name="Feng X."/>
        </authorList>
    </citation>
    <scope>NUCLEOTIDE SEQUENCE</scope>
    <source>
        <strain evidence="11">KCTC 22201</strain>
    </source>
</reference>
<dbReference type="InterPro" id="IPR013766">
    <property type="entry name" value="Thioredoxin_domain"/>
</dbReference>
<dbReference type="InterPro" id="IPR005746">
    <property type="entry name" value="Thioredoxin"/>
</dbReference>
<dbReference type="AlphaFoldDB" id="A0A934VDZ2"/>
<dbReference type="InterPro" id="IPR017937">
    <property type="entry name" value="Thioredoxin_CS"/>
</dbReference>
<keyword evidence="4 9" id="KW-1015">Disulfide bond</keyword>
<feature type="site" description="Contributes to redox potential value" evidence="8">
    <location>
        <position position="32"/>
    </location>
</feature>
<evidence type="ECO:0000256" key="4">
    <source>
        <dbReference type="ARBA" id="ARBA00023157"/>
    </source>
</evidence>
<evidence type="ECO:0000256" key="5">
    <source>
        <dbReference type="ARBA" id="ARBA00023284"/>
    </source>
</evidence>
<evidence type="ECO:0000256" key="9">
    <source>
        <dbReference type="PIRSR" id="PIRSR000077-4"/>
    </source>
</evidence>
<evidence type="ECO:0000256" key="6">
    <source>
        <dbReference type="NCBIfam" id="TIGR01068"/>
    </source>
</evidence>
<evidence type="ECO:0000256" key="2">
    <source>
        <dbReference type="ARBA" id="ARBA00022448"/>
    </source>
</evidence>
<comment type="caution">
    <text evidence="11">The sequence shown here is derived from an EMBL/GenBank/DDBJ whole genome shotgun (WGS) entry which is preliminary data.</text>
</comment>
<dbReference type="CDD" id="cd02947">
    <property type="entry name" value="TRX_family"/>
    <property type="match status" value="1"/>
</dbReference>
<dbReference type="GO" id="GO:0005737">
    <property type="term" value="C:cytoplasm"/>
    <property type="evidence" value="ECO:0007669"/>
    <property type="project" value="TreeGrafter"/>
</dbReference>
<dbReference type="Gene3D" id="3.40.30.10">
    <property type="entry name" value="Glutaredoxin"/>
    <property type="match status" value="1"/>
</dbReference>
<evidence type="ECO:0000313" key="11">
    <source>
        <dbReference type="EMBL" id="MBK1826774.1"/>
    </source>
</evidence>
<name>A0A934VDZ2_9BACT</name>
<keyword evidence="5 9" id="KW-0676">Redox-active center</keyword>
<dbReference type="PROSITE" id="PS51352">
    <property type="entry name" value="THIOREDOXIN_2"/>
    <property type="match status" value="1"/>
</dbReference>
<dbReference type="Proteomes" id="UP000658278">
    <property type="component" value="Unassembled WGS sequence"/>
</dbReference>
<dbReference type="Pfam" id="PF00085">
    <property type="entry name" value="Thioredoxin"/>
    <property type="match status" value="1"/>
</dbReference>
<feature type="site" description="Deprotonates C-terminal active site Cys" evidence="8">
    <location>
        <position position="25"/>
    </location>
</feature>
<feature type="site" description="Contributes to redox potential value" evidence="8">
    <location>
        <position position="33"/>
    </location>
</feature>
<evidence type="ECO:0000256" key="8">
    <source>
        <dbReference type="PIRSR" id="PIRSR000077-1"/>
    </source>
</evidence>
<dbReference type="FunFam" id="3.40.30.10:FF:000001">
    <property type="entry name" value="Thioredoxin"/>
    <property type="match status" value="1"/>
</dbReference>
<feature type="active site" description="Nucleophile" evidence="8">
    <location>
        <position position="34"/>
    </location>
</feature>
<evidence type="ECO:0000259" key="10">
    <source>
        <dbReference type="PROSITE" id="PS51352"/>
    </source>
</evidence>
<keyword evidence="12" id="KW-1185">Reference proteome</keyword>
<dbReference type="PANTHER" id="PTHR45663:SF11">
    <property type="entry name" value="GEO12009P1"/>
    <property type="match status" value="1"/>
</dbReference>
<dbReference type="PANTHER" id="PTHR45663">
    <property type="entry name" value="GEO12009P1"/>
    <property type="match status" value="1"/>
</dbReference>
<gene>
    <name evidence="11" type="primary">trxA</name>
    <name evidence="11" type="ORF">JIN81_07075</name>
</gene>
<dbReference type="RefSeq" id="WP_200278030.1">
    <property type="nucleotide sequence ID" value="NZ_JAENII010000004.1"/>
</dbReference>
<dbReference type="SUPFAM" id="SSF52833">
    <property type="entry name" value="Thioredoxin-like"/>
    <property type="match status" value="1"/>
</dbReference>
<evidence type="ECO:0000313" key="12">
    <source>
        <dbReference type="Proteomes" id="UP000658278"/>
    </source>
</evidence>
<keyword evidence="3" id="KW-0249">Electron transport</keyword>
<dbReference type="EMBL" id="JAENII010000004">
    <property type="protein sequence ID" value="MBK1826774.1"/>
    <property type="molecule type" value="Genomic_DNA"/>
</dbReference>
<dbReference type="GO" id="GO:0015035">
    <property type="term" value="F:protein-disulfide reductase activity"/>
    <property type="evidence" value="ECO:0007669"/>
    <property type="project" value="UniProtKB-UniRule"/>
</dbReference>
<accession>A0A934VDZ2</accession>
<sequence>MKANELNTKDFDELIAEGTQPVLVDFWAPWCGPCQALGPVIDEISSEQAGNAVVAKVNVDEAKELAVRYQIRSIPTLLVFKNGELVERLQGVQSKERITAALHAA</sequence>
<feature type="domain" description="Thioredoxin" evidence="10">
    <location>
        <begin position="1"/>
        <end position="105"/>
    </location>
</feature>
<feature type="active site" description="Nucleophile" evidence="8">
    <location>
        <position position="31"/>
    </location>
</feature>
<dbReference type="InterPro" id="IPR036249">
    <property type="entry name" value="Thioredoxin-like_sf"/>
</dbReference>